<keyword evidence="4" id="KW-1185">Reference proteome</keyword>
<feature type="domain" description="Luciferase-like" evidence="2">
    <location>
        <begin position="22"/>
        <end position="294"/>
    </location>
</feature>
<reference evidence="3 4" key="1">
    <citation type="journal article" date="2015" name="Int. J. Syst. Evol. Microbiol.">
        <title>Amycolatopsis rhabdoformis sp. nov., an actinomycete isolated from a tropical forest soil.</title>
        <authorList>
            <person name="Souza W.R."/>
            <person name="Silva R.E."/>
            <person name="Goodfellow M."/>
            <person name="Busarakam K."/>
            <person name="Figueiro F.S."/>
            <person name="Ferreira D."/>
            <person name="Rodrigues-Filho E."/>
            <person name="Moraes L.A.B."/>
            <person name="Zucchi T.D."/>
        </authorList>
    </citation>
    <scope>NUCLEOTIDE SEQUENCE [LARGE SCALE GENOMIC DNA]</scope>
    <source>
        <strain evidence="3 4">NCIMB 14900</strain>
    </source>
</reference>
<dbReference type="Pfam" id="PF00296">
    <property type="entry name" value="Bac_luciferase"/>
    <property type="match status" value="1"/>
</dbReference>
<organism evidence="3 4">
    <name type="scientific">Amycolatopsis rhabdoformis</name>
    <dbReference type="NCBI Taxonomy" id="1448059"/>
    <lineage>
        <taxon>Bacteria</taxon>
        <taxon>Bacillati</taxon>
        <taxon>Actinomycetota</taxon>
        <taxon>Actinomycetes</taxon>
        <taxon>Pseudonocardiales</taxon>
        <taxon>Pseudonocardiaceae</taxon>
        <taxon>Amycolatopsis</taxon>
    </lineage>
</organism>
<dbReference type="Proteomes" id="UP001330812">
    <property type="component" value="Chromosome"/>
</dbReference>
<name>A0ABZ1IIS5_9PSEU</name>
<proteinExistence type="predicted"/>
<dbReference type="InterPro" id="IPR036661">
    <property type="entry name" value="Luciferase-like_sf"/>
</dbReference>
<gene>
    <name evidence="3" type="ORF">VSH64_17390</name>
</gene>
<evidence type="ECO:0000256" key="1">
    <source>
        <dbReference type="ARBA" id="ARBA00023002"/>
    </source>
</evidence>
<dbReference type="EMBL" id="CP142149">
    <property type="protein sequence ID" value="WSE33857.1"/>
    <property type="molecule type" value="Genomic_DNA"/>
</dbReference>
<dbReference type="Gene3D" id="3.20.20.30">
    <property type="entry name" value="Luciferase-like domain"/>
    <property type="match status" value="1"/>
</dbReference>
<dbReference type="SUPFAM" id="SSF51679">
    <property type="entry name" value="Bacterial luciferase-like"/>
    <property type="match status" value="1"/>
</dbReference>
<accession>A0ABZ1IIS5</accession>
<dbReference type="PANTHER" id="PTHR43244">
    <property type="match status" value="1"/>
</dbReference>
<dbReference type="InterPro" id="IPR050564">
    <property type="entry name" value="F420-G6PD/mer"/>
</dbReference>
<dbReference type="PANTHER" id="PTHR43244:SF1">
    <property type="entry name" value="5,10-METHYLENETETRAHYDROMETHANOPTERIN REDUCTASE"/>
    <property type="match status" value="1"/>
</dbReference>
<keyword evidence="1" id="KW-0560">Oxidoreductase</keyword>
<evidence type="ECO:0000313" key="4">
    <source>
        <dbReference type="Proteomes" id="UP001330812"/>
    </source>
</evidence>
<evidence type="ECO:0000313" key="3">
    <source>
        <dbReference type="EMBL" id="WSE33857.1"/>
    </source>
</evidence>
<protein>
    <submittedName>
        <fullName evidence="3">LLM class flavin-dependent oxidoreductase</fullName>
    </submittedName>
</protein>
<sequence length="327" mass="33523">MSGAEPRLLLNLARPRGVLDHLAAARTALGDGVDGVGFADSPRMFPDPFLAAGQVLTRTTAALSGPCVMGLGLHHPSVVAQALATLAGQHPGRTLLAVARGESSLRNEGLPIPSLASYRVLLERLRARLDELSAQLPGGFGPVLGAASGPRTIEQTSATLGGVLLDVGVEPAVIERAVGIARSGRPDVHCWLFLRAVVTDTDDEAAAAAAPILGSCAARITKSPDWYGISPELVARVTAVASAHDYRRHGTSESAGARDADPEIDSLIRDRFVLTGAPAALAARLRPLATLGIEGVVIAGATAGVERRLAQTAGALRAGLATAQPAS</sequence>
<dbReference type="InterPro" id="IPR011251">
    <property type="entry name" value="Luciferase-like_dom"/>
</dbReference>
<dbReference type="RefSeq" id="WP_326836658.1">
    <property type="nucleotide sequence ID" value="NZ_CP142149.1"/>
</dbReference>
<evidence type="ECO:0000259" key="2">
    <source>
        <dbReference type="Pfam" id="PF00296"/>
    </source>
</evidence>